<dbReference type="AlphaFoldDB" id="A0A1Q5URH0"/>
<evidence type="ECO:0000313" key="3">
    <source>
        <dbReference type="Proteomes" id="UP000186955"/>
    </source>
</evidence>
<name>A0A1Q5URH0_9EURO</name>
<proteinExistence type="predicted"/>
<protein>
    <submittedName>
        <fullName evidence="2">Uncharacterized protein</fullName>
    </submittedName>
</protein>
<keyword evidence="3" id="KW-1185">Reference proteome</keyword>
<feature type="region of interest" description="Disordered" evidence="1">
    <location>
        <begin position="92"/>
        <end position="208"/>
    </location>
</feature>
<organism evidence="2 3">
    <name type="scientific">Penicillium subrubescens</name>
    <dbReference type="NCBI Taxonomy" id="1316194"/>
    <lineage>
        <taxon>Eukaryota</taxon>
        <taxon>Fungi</taxon>
        <taxon>Dikarya</taxon>
        <taxon>Ascomycota</taxon>
        <taxon>Pezizomycotina</taxon>
        <taxon>Eurotiomycetes</taxon>
        <taxon>Eurotiomycetidae</taxon>
        <taxon>Eurotiales</taxon>
        <taxon>Aspergillaceae</taxon>
        <taxon>Penicillium</taxon>
    </lineage>
</organism>
<evidence type="ECO:0000256" key="1">
    <source>
        <dbReference type="SAM" id="MobiDB-lite"/>
    </source>
</evidence>
<dbReference type="EMBL" id="MNBE01000028">
    <property type="protein sequence ID" value="OKP15070.1"/>
    <property type="molecule type" value="Genomic_DNA"/>
</dbReference>
<feature type="compositionally biased region" description="Basic and acidic residues" evidence="1">
    <location>
        <begin position="174"/>
        <end position="184"/>
    </location>
</feature>
<dbReference type="Proteomes" id="UP000186955">
    <property type="component" value="Unassembled WGS sequence"/>
</dbReference>
<evidence type="ECO:0000313" key="2">
    <source>
        <dbReference type="EMBL" id="OKP15070.1"/>
    </source>
</evidence>
<feature type="compositionally biased region" description="Acidic residues" evidence="1">
    <location>
        <begin position="185"/>
        <end position="205"/>
    </location>
</feature>
<accession>A0A1Q5URH0</accession>
<reference evidence="2 3" key="1">
    <citation type="submission" date="2016-10" db="EMBL/GenBank/DDBJ databases">
        <title>Genome sequence of the ascomycete fungus Penicillium subrubescens.</title>
        <authorList>
            <person name="De Vries R.P."/>
            <person name="Peng M."/>
            <person name="Dilokpimol A."/>
            <person name="Hilden K."/>
            <person name="Makela M.R."/>
            <person name="Grigoriev I."/>
            <person name="Riley R."/>
            <person name="Granchi Z."/>
        </authorList>
    </citation>
    <scope>NUCLEOTIDE SEQUENCE [LARGE SCALE GENOMIC DNA]</scope>
    <source>
        <strain evidence="2 3">CBS 132785</strain>
    </source>
</reference>
<feature type="compositionally biased region" description="Low complexity" evidence="1">
    <location>
        <begin position="127"/>
        <end position="141"/>
    </location>
</feature>
<gene>
    <name evidence="2" type="ORF">PENSUB_3051</name>
</gene>
<sequence length="291" mass="32230">MEQNSSTDTDSDPSTQTCIKCGLGKPIDQFVARTKMKRLTKWCLDCRIYGHALLMWDLAPTAYGHNPPSGDFQPPGSFKILTPPLNPPAMHPAMWGYGPTTPIMESPQRVPSNDFSPRPPAQDRNQASSQASEAEDSSSSSSDDETSSNEGSESGHSAKEMPQKISTEGICSDDEGHGCQHQFDDPDTSDEEEKEIDDLLQEGEPQDLRGEEWADLQRHRESSIAPYFICVACCTARPKRLEDEGICVYCFEHPTQYCVKGGHEDDKISFVDSDGHCHEVCNRCRSNPDPT</sequence>
<comment type="caution">
    <text evidence="2">The sequence shown here is derived from an EMBL/GenBank/DDBJ whole genome shotgun (WGS) entry which is preliminary data.</text>
</comment>